<keyword evidence="2" id="KW-1185">Reference proteome</keyword>
<accession>A0A846M4G5</accession>
<comment type="caution">
    <text evidence="1">The sequence shown here is derived from an EMBL/GenBank/DDBJ whole genome shotgun (WGS) entry which is preliminary data.</text>
</comment>
<dbReference type="RefSeq" id="WP_167302107.1">
    <property type="nucleotide sequence ID" value="NZ_JAASQR010000001.1"/>
</dbReference>
<dbReference type="AlphaFoldDB" id="A0A846M4G5"/>
<dbReference type="EMBL" id="JAASQR010000001">
    <property type="protein sequence ID" value="NIJ15451.1"/>
    <property type="molecule type" value="Genomic_DNA"/>
</dbReference>
<sequence length="242" mass="27532">MELRDLILFGSSNSEIFDYIFGDNPRYHPFWASGWTARGLRAEKTYDYVRTLAGGLSRESNVILNFGVSDIDISTGYKARKEGFYDLAAFLHEVADGILSLNVFLRGLGFNRITASFLFPPVAIGDDFFFPRFNFYPLPVTMRGRMIFDLADMVSREMETVNTLASLAVSSEFPVLHPKYMRRNVENHPDYIACQDVIWSQLAEIDGMISRRNPAHQKLYPHVGENINSAMAEGKARPRTVR</sequence>
<dbReference type="Proteomes" id="UP000576821">
    <property type="component" value="Unassembled WGS sequence"/>
</dbReference>
<reference evidence="1 2" key="1">
    <citation type="submission" date="2020-03" db="EMBL/GenBank/DDBJ databases">
        <title>Genomic Encyclopedia of Type Strains, Phase IV (KMG-IV): sequencing the most valuable type-strain genomes for metagenomic binning, comparative biology and taxonomic classification.</title>
        <authorList>
            <person name="Goeker M."/>
        </authorList>
    </citation>
    <scope>NUCLEOTIDE SEQUENCE [LARGE SCALE GENOMIC DNA]</scope>
    <source>
        <strain evidence="1 2">DSM 21299</strain>
    </source>
</reference>
<protein>
    <recommendedName>
        <fullName evidence="3">SGNH/GDSL hydrolase family protein</fullName>
    </recommendedName>
</protein>
<organism evidence="1 2">
    <name type="scientific">Sphingobium vermicomposti</name>
    <dbReference type="NCBI Taxonomy" id="529005"/>
    <lineage>
        <taxon>Bacteria</taxon>
        <taxon>Pseudomonadati</taxon>
        <taxon>Pseudomonadota</taxon>
        <taxon>Alphaproteobacteria</taxon>
        <taxon>Sphingomonadales</taxon>
        <taxon>Sphingomonadaceae</taxon>
        <taxon>Sphingobium</taxon>
    </lineage>
</organism>
<evidence type="ECO:0008006" key="3">
    <source>
        <dbReference type="Google" id="ProtNLM"/>
    </source>
</evidence>
<evidence type="ECO:0000313" key="1">
    <source>
        <dbReference type="EMBL" id="NIJ15451.1"/>
    </source>
</evidence>
<proteinExistence type="predicted"/>
<gene>
    <name evidence="1" type="ORF">FHS54_000400</name>
</gene>
<evidence type="ECO:0000313" key="2">
    <source>
        <dbReference type="Proteomes" id="UP000576821"/>
    </source>
</evidence>
<name>A0A846M4G5_9SPHN</name>